<dbReference type="AlphaFoldDB" id="A0A668AP27"/>
<dbReference type="SUPFAM" id="SSF54117">
    <property type="entry name" value="Interleukin 8-like chemokines"/>
    <property type="match status" value="1"/>
</dbReference>
<reference evidence="7" key="2">
    <citation type="submission" date="2025-08" db="UniProtKB">
        <authorList>
            <consortium name="Ensembl"/>
        </authorList>
    </citation>
    <scope>IDENTIFICATION</scope>
</reference>
<dbReference type="InterPro" id="IPR001811">
    <property type="entry name" value="Chemokine_IL8-like_dom"/>
</dbReference>
<dbReference type="FunCoup" id="A0A668AP27">
    <property type="interactions" value="549"/>
</dbReference>
<name>A0A668AP27_9TELE</name>
<gene>
    <name evidence="7" type="primary">LOC115356338</name>
</gene>
<dbReference type="InterPro" id="IPR039809">
    <property type="entry name" value="Chemokine_b/g/d"/>
</dbReference>
<evidence type="ECO:0000256" key="2">
    <source>
        <dbReference type="ARBA" id="ARBA00022514"/>
    </source>
</evidence>
<dbReference type="InterPro" id="IPR036048">
    <property type="entry name" value="Interleukin_8-like_sf"/>
</dbReference>
<dbReference type="OrthoDB" id="9447832at2759"/>
<dbReference type="Ensembl" id="ENSMMDT00005047655.1">
    <property type="protein sequence ID" value="ENSMMDP00005046726.1"/>
    <property type="gene ID" value="ENSMMDG00005021348.1"/>
</dbReference>
<evidence type="ECO:0000313" key="8">
    <source>
        <dbReference type="Proteomes" id="UP000472263"/>
    </source>
</evidence>
<reference evidence="7" key="3">
    <citation type="submission" date="2025-09" db="UniProtKB">
        <authorList>
            <consortium name="Ensembl"/>
        </authorList>
    </citation>
    <scope>IDENTIFICATION</scope>
</reference>
<evidence type="ECO:0000256" key="4">
    <source>
        <dbReference type="ARBA" id="ARBA00022729"/>
    </source>
</evidence>
<comment type="subcellular location">
    <subcellularLocation>
        <location evidence="1">Secreted</location>
    </subcellularLocation>
</comment>
<dbReference type="PANTHER" id="PTHR12015:SF183">
    <property type="entry name" value="C-C MOTIF CHEMOKINE 3"/>
    <property type="match status" value="1"/>
</dbReference>
<evidence type="ECO:0000256" key="3">
    <source>
        <dbReference type="ARBA" id="ARBA00022525"/>
    </source>
</evidence>
<reference evidence="7" key="1">
    <citation type="submission" date="2019-06" db="EMBL/GenBank/DDBJ databases">
        <authorList>
            <consortium name="Wellcome Sanger Institute Data Sharing"/>
        </authorList>
    </citation>
    <scope>NUCLEOTIDE SEQUENCE [LARGE SCALE GENOMIC DNA]</scope>
</reference>
<feature type="domain" description="Chemokine interleukin-8-like" evidence="6">
    <location>
        <begin position="39"/>
        <end position="97"/>
    </location>
</feature>
<protein>
    <submittedName>
        <fullName evidence="7">C-C motif chemokine 4-like</fullName>
    </submittedName>
</protein>
<keyword evidence="4 5" id="KW-0732">Signal</keyword>
<dbReference type="SMART" id="SM00199">
    <property type="entry name" value="SCY"/>
    <property type="match status" value="1"/>
</dbReference>
<proteinExistence type="predicted"/>
<keyword evidence="3" id="KW-0964">Secreted</keyword>
<dbReference type="CDD" id="cd00272">
    <property type="entry name" value="Chemokine_CC"/>
    <property type="match status" value="1"/>
</dbReference>
<dbReference type="GO" id="GO:0005615">
    <property type="term" value="C:extracellular space"/>
    <property type="evidence" value="ECO:0007669"/>
    <property type="project" value="UniProtKB-KW"/>
</dbReference>
<feature type="chain" id="PRO_5025614605" evidence="5">
    <location>
        <begin position="33"/>
        <end position="117"/>
    </location>
</feature>
<dbReference type="GeneID" id="115356338"/>
<dbReference type="RefSeq" id="XP_029903316.1">
    <property type="nucleotide sequence ID" value="XM_030047456.1"/>
</dbReference>
<evidence type="ECO:0000259" key="6">
    <source>
        <dbReference type="SMART" id="SM00199"/>
    </source>
</evidence>
<dbReference type="GO" id="GO:0008009">
    <property type="term" value="F:chemokine activity"/>
    <property type="evidence" value="ECO:0007669"/>
    <property type="project" value="InterPro"/>
</dbReference>
<dbReference type="PANTHER" id="PTHR12015">
    <property type="entry name" value="SMALL INDUCIBLE CYTOKINE A"/>
    <property type="match status" value="1"/>
</dbReference>
<dbReference type="Gene3D" id="2.40.50.40">
    <property type="match status" value="1"/>
</dbReference>
<organism evidence="7 8">
    <name type="scientific">Myripristis murdjan</name>
    <name type="common">pinecone soldierfish</name>
    <dbReference type="NCBI Taxonomy" id="586833"/>
    <lineage>
        <taxon>Eukaryota</taxon>
        <taxon>Metazoa</taxon>
        <taxon>Chordata</taxon>
        <taxon>Craniata</taxon>
        <taxon>Vertebrata</taxon>
        <taxon>Euteleostomi</taxon>
        <taxon>Actinopterygii</taxon>
        <taxon>Neopterygii</taxon>
        <taxon>Teleostei</taxon>
        <taxon>Neoteleostei</taxon>
        <taxon>Acanthomorphata</taxon>
        <taxon>Holocentriformes</taxon>
        <taxon>Holocentridae</taxon>
        <taxon>Myripristis</taxon>
    </lineage>
</organism>
<evidence type="ECO:0000256" key="5">
    <source>
        <dbReference type="SAM" id="SignalP"/>
    </source>
</evidence>
<dbReference type="Pfam" id="PF00048">
    <property type="entry name" value="IL8"/>
    <property type="match status" value="1"/>
</dbReference>
<feature type="signal peptide" evidence="5">
    <location>
        <begin position="1"/>
        <end position="32"/>
    </location>
</feature>
<sequence length="117" mass="13148">MMMMMMMTMTTMKKPVILVVCTLLFSSLAVLASQSSFGPEECCFKMYPRRLPKDNVVNYHYTHTLCPRHGVFFTMKNDKVFCVNPALGWVQNTIAAVDSRLMTQPAKAEGSGSKNVN</sequence>
<dbReference type="Proteomes" id="UP000472263">
    <property type="component" value="Chromosome 24"/>
</dbReference>
<evidence type="ECO:0000313" key="7">
    <source>
        <dbReference type="Ensembl" id="ENSMMDP00005046726.1"/>
    </source>
</evidence>
<evidence type="ECO:0000256" key="1">
    <source>
        <dbReference type="ARBA" id="ARBA00004613"/>
    </source>
</evidence>
<dbReference type="GeneTree" id="ENSGT00940000174695"/>
<dbReference type="InParanoid" id="A0A668AP27"/>
<keyword evidence="2" id="KW-0202">Cytokine</keyword>
<dbReference type="GO" id="GO:0006955">
    <property type="term" value="P:immune response"/>
    <property type="evidence" value="ECO:0007669"/>
    <property type="project" value="InterPro"/>
</dbReference>
<accession>A0A668AP27</accession>
<keyword evidence="8" id="KW-1185">Reference proteome</keyword>